<feature type="binding site" evidence="5">
    <location>
        <position position="222"/>
    </location>
    <ligand>
        <name>dimethylallyl diphosphate</name>
        <dbReference type="ChEBI" id="CHEBI:57623"/>
    </ligand>
</feature>
<reference evidence="6 7" key="1">
    <citation type="submission" date="2019-02" db="EMBL/GenBank/DDBJ databases">
        <title>Deep-cultivation of Planctomycetes and their phenomic and genomic characterization uncovers novel biology.</title>
        <authorList>
            <person name="Wiegand S."/>
            <person name="Jogler M."/>
            <person name="Boedeker C."/>
            <person name="Pinto D."/>
            <person name="Vollmers J."/>
            <person name="Rivas-Marin E."/>
            <person name="Kohn T."/>
            <person name="Peeters S.H."/>
            <person name="Heuer A."/>
            <person name="Rast P."/>
            <person name="Oberbeckmann S."/>
            <person name="Bunk B."/>
            <person name="Jeske O."/>
            <person name="Meyerdierks A."/>
            <person name="Storesund J.E."/>
            <person name="Kallscheuer N."/>
            <person name="Luecker S."/>
            <person name="Lage O.M."/>
            <person name="Pohl T."/>
            <person name="Merkel B.J."/>
            <person name="Hornburger P."/>
            <person name="Mueller R.-W."/>
            <person name="Bruemmer F."/>
            <person name="Labrenz M."/>
            <person name="Spormann A.M."/>
            <person name="Op den Camp H."/>
            <person name="Overmann J."/>
            <person name="Amann R."/>
            <person name="Jetten M.S.M."/>
            <person name="Mascher T."/>
            <person name="Medema M.H."/>
            <person name="Devos D.P."/>
            <person name="Kaster A.-K."/>
            <person name="Ovreas L."/>
            <person name="Rohde M."/>
            <person name="Galperin M.Y."/>
            <person name="Jogler C."/>
        </authorList>
    </citation>
    <scope>NUCLEOTIDE SEQUENCE [LARGE SCALE GENOMIC DNA]</scope>
    <source>
        <strain evidence="6 7">Mal52</strain>
    </source>
</reference>
<feature type="binding site" evidence="5">
    <location>
        <position position="74"/>
    </location>
    <ligand>
        <name>dimethylallyl diphosphate</name>
        <dbReference type="ChEBI" id="CHEBI:57623"/>
    </ligand>
</feature>
<feature type="binding site" evidence="5">
    <location>
        <position position="266"/>
    </location>
    <ligand>
        <name>(2E)-4-hydroxy-3-methylbut-2-enyl diphosphate</name>
        <dbReference type="ChEBI" id="CHEBI:128753"/>
    </ligand>
</feature>
<evidence type="ECO:0000256" key="5">
    <source>
        <dbReference type="HAMAP-Rule" id="MF_00191"/>
    </source>
</evidence>
<feature type="binding site" evidence="5">
    <location>
        <position position="74"/>
    </location>
    <ligand>
        <name>(2E)-4-hydroxy-3-methylbut-2-enyl diphosphate</name>
        <dbReference type="ChEBI" id="CHEBI:128753"/>
    </ligand>
</feature>
<comment type="pathway">
    <text evidence="5">Isoprenoid biosynthesis; dimethylallyl diphosphate biosynthesis; dimethylallyl diphosphate from (2E)-4-hydroxy-3-methylbutenyl diphosphate: step 1/1.</text>
</comment>
<feature type="binding site" evidence="5">
    <location>
        <position position="222"/>
    </location>
    <ligand>
        <name>isopentenyl diphosphate</name>
        <dbReference type="ChEBI" id="CHEBI:128769"/>
    </ligand>
</feature>
<feature type="binding site" evidence="5">
    <location>
        <position position="266"/>
    </location>
    <ligand>
        <name>isopentenyl diphosphate</name>
        <dbReference type="ChEBI" id="CHEBI:128769"/>
    </ligand>
</feature>
<dbReference type="HAMAP" id="MF_00191">
    <property type="entry name" value="IspH"/>
    <property type="match status" value="1"/>
</dbReference>
<comment type="catalytic activity">
    <reaction evidence="5">
        <text>isopentenyl diphosphate + 2 oxidized [2Fe-2S]-[ferredoxin] + H2O = (2E)-4-hydroxy-3-methylbut-2-enyl diphosphate + 2 reduced [2Fe-2S]-[ferredoxin] + 2 H(+)</text>
        <dbReference type="Rhea" id="RHEA:24488"/>
        <dbReference type="Rhea" id="RHEA-COMP:10000"/>
        <dbReference type="Rhea" id="RHEA-COMP:10001"/>
        <dbReference type="ChEBI" id="CHEBI:15377"/>
        <dbReference type="ChEBI" id="CHEBI:15378"/>
        <dbReference type="ChEBI" id="CHEBI:33737"/>
        <dbReference type="ChEBI" id="CHEBI:33738"/>
        <dbReference type="ChEBI" id="CHEBI:128753"/>
        <dbReference type="ChEBI" id="CHEBI:128769"/>
        <dbReference type="EC" id="1.17.7.4"/>
    </reaction>
</comment>
<keyword evidence="2 5" id="KW-0479">Metal-binding</keyword>
<feature type="binding site" evidence="5">
    <location>
        <position position="41"/>
    </location>
    <ligand>
        <name>dimethylallyl diphosphate</name>
        <dbReference type="ChEBI" id="CHEBI:57623"/>
    </ligand>
</feature>
<evidence type="ECO:0000256" key="1">
    <source>
        <dbReference type="ARBA" id="ARBA00022485"/>
    </source>
</evidence>
<dbReference type="InterPro" id="IPR003451">
    <property type="entry name" value="LytB/IspH"/>
</dbReference>
<feature type="binding site" evidence="5">
    <location>
        <position position="223"/>
    </location>
    <ligand>
        <name>isopentenyl diphosphate</name>
        <dbReference type="ChEBI" id="CHEBI:128769"/>
    </ligand>
</feature>
<feature type="binding site" evidence="5">
    <location>
        <position position="124"/>
    </location>
    <ligand>
        <name>dimethylallyl diphosphate</name>
        <dbReference type="ChEBI" id="CHEBI:57623"/>
    </ligand>
</feature>
<feature type="binding site" evidence="5">
    <location>
        <position position="74"/>
    </location>
    <ligand>
        <name>isopentenyl diphosphate</name>
        <dbReference type="ChEBI" id="CHEBI:128769"/>
    </ligand>
</feature>
<dbReference type="KEGG" id="sdyn:Mal52_32280"/>
<keyword evidence="3 5" id="KW-0408">Iron</keyword>
<proteinExistence type="inferred from homology"/>
<dbReference type="GO" id="GO:0019288">
    <property type="term" value="P:isopentenyl diphosphate biosynthetic process, methylerythritol 4-phosphate pathway"/>
    <property type="evidence" value="ECO:0007669"/>
    <property type="project" value="UniProtKB-UniRule"/>
</dbReference>
<dbReference type="Pfam" id="PF02401">
    <property type="entry name" value="LYTB"/>
    <property type="match status" value="1"/>
</dbReference>
<dbReference type="Gene3D" id="3.40.50.11270">
    <property type="match status" value="1"/>
</dbReference>
<dbReference type="NCBIfam" id="NF002190">
    <property type="entry name" value="PRK01045.1-4"/>
    <property type="match status" value="1"/>
</dbReference>
<feature type="binding site" evidence="5">
    <location>
        <position position="41"/>
    </location>
    <ligand>
        <name>(2E)-4-hydroxy-3-methylbut-2-enyl diphosphate</name>
        <dbReference type="ChEBI" id="CHEBI:128753"/>
    </ligand>
</feature>
<dbReference type="GO" id="GO:0016114">
    <property type="term" value="P:terpenoid biosynthetic process"/>
    <property type="evidence" value="ECO:0007669"/>
    <property type="project" value="UniProtKB-UniRule"/>
</dbReference>
<dbReference type="GO" id="GO:0051745">
    <property type="term" value="F:4-hydroxy-3-methylbut-2-enyl diphosphate reductase activity"/>
    <property type="evidence" value="ECO:0007669"/>
    <property type="project" value="UniProtKB-UniRule"/>
</dbReference>
<feature type="binding site" evidence="5">
    <location>
        <position position="96"/>
    </location>
    <ligand>
        <name>[4Fe-4S] cluster</name>
        <dbReference type="ChEBI" id="CHEBI:49883"/>
    </ligand>
</feature>
<evidence type="ECO:0000313" key="7">
    <source>
        <dbReference type="Proteomes" id="UP000319383"/>
    </source>
</evidence>
<dbReference type="NCBIfam" id="TIGR00216">
    <property type="entry name" value="ispH_lytB"/>
    <property type="match status" value="1"/>
</dbReference>
<feature type="active site" description="Proton donor" evidence="5">
    <location>
        <position position="126"/>
    </location>
</feature>
<evidence type="ECO:0000256" key="2">
    <source>
        <dbReference type="ARBA" id="ARBA00022723"/>
    </source>
</evidence>
<feature type="binding site" evidence="5">
    <location>
        <position position="224"/>
    </location>
    <ligand>
        <name>(2E)-4-hydroxy-3-methylbut-2-enyl diphosphate</name>
        <dbReference type="ChEBI" id="CHEBI:128753"/>
    </ligand>
</feature>
<evidence type="ECO:0000256" key="4">
    <source>
        <dbReference type="ARBA" id="ARBA00023014"/>
    </source>
</evidence>
<dbReference type="CDD" id="cd13944">
    <property type="entry name" value="lytB_ispH"/>
    <property type="match status" value="1"/>
</dbReference>
<comment type="cofactor">
    <cofactor evidence="5">
        <name>[4Fe-4S] cluster</name>
        <dbReference type="ChEBI" id="CHEBI:49883"/>
    </cofactor>
    <text evidence="5">Binds 1 [4Fe-4S] cluster per subunit.</text>
</comment>
<feature type="binding site" evidence="5">
    <location>
        <position position="224"/>
    </location>
    <ligand>
        <name>dimethylallyl diphosphate</name>
        <dbReference type="ChEBI" id="CHEBI:57623"/>
    </ligand>
</feature>
<dbReference type="EC" id="1.17.7.4" evidence="5"/>
<keyword evidence="1 5" id="KW-0004">4Fe-4S</keyword>
<accession>A0A517ZQH1</accession>
<keyword evidence="5" id="KW-0414">Isoprene biosynthesis</keyword>
<sequence>MKILLPNPHGFCAGVVMAIQSLEKALELYGAPIYVFHEIVHNKHVVDGFCQRGVIFVDGLDEIPESSHVLFSAHGVSPDIRKQARTRRLKTIDATCPLVSKVHTEAVKFVAAGYSVLLIGHAGHDEAVGTIGEAPDQIQLIETIEDVDTVKVPDPEKVAYLTQTTLSLDHVKNIVDRLEQRYPRIIGPAKQDICFATQNRQTAVKELLSEADVVLVIGSQNSSNSNRLAEVAREAGKPSYLIDHVGEIDPNWLRPQDTVILTAGASAPEELVDECLNYLCSQFQATVESRDIRQERARFDLPVELRSVL</sequence>
<comment type="pathway">
    <text evidence="5">Isoprenoid biosynthesis; isopentenyl diphosphate biosynthesis via DXP pathway; isopentenyl diphosphate from 1-deoxy-D-xylulose 5-phosphate: step 6/6.</text>
</comment>
<gene>
    <name evidence="6" type="primary">ispH_2</name>
    <name evidence="5" type="synonym">ispH</name>
    <name evidence="6" type="ORF">Mal52_32280</name>
</gene>
<comment type="function">
    <text evidence="5">Catalyzes the conversion of 1-hydroxy-2-methyl-2-(E)-butenyl 4-diphosphate (HMBPP) into a mixture of isopentenyl diphosphate (IPP) and dimethylallyl diphosphate (DMAPP). Acts in the terminal step of the DOXP/MEP pathway for isoprenoid precursor biosynthesis.</text>
</comment>
<feature type="binding site" evidence="5">
    <location>
        <position position="41"/>
    </location>
    <ligand>
        <name>isopentenyl diphosphate</name>
        <dbReference type="ChEBI" id="CHEBI:128769"/>
    </ligand>
</feature>
<organism evidence="6 7">
    <name type="scientific">Symmachiella dynata</name>
    <dbReference type="NCBI Taxonomy" id="2527995"/>
    <lineage>
        <taxon>Bacteria</taxon>
        <taxon>Pseudomonadati</taxon>
        <taxon>Planctomycetota</taxon>
        <taxon>Planctomycetia</taxon>
        <taxon>Planctomycetales</taxon>
        <taxon>Planctomycetaceae</taxon>
        <taxon>Symmachiella</taxon>
    </lineage>
</organism>
<feature type="binding site" evidence="5">
    <location>
        <position position="124"/>
    </location>
    <ligand>
        <name>isopentenyl diphosphate</name>
        <dbReference type="ChEBI" id="CHEBI:128769"/>
    </ligand>
</feature>
<dbReference type="GO" id="GO:0046872">
    <property type="term" value="F:metal ion binding"/>
    <property type="evidence" value="ECO:0007669"/>
    <property type="project" value="UniProtKB-KW"/>
</dbReference>
<dbReference type="PANTHER" id="PTHR30426">
    <property type="entry name" value="4-HYDROXY-3-METHYLBUT-2-ENYL DIPHOSPHATE REDUCTASE"/>
    <property type="match status" value="1"/>
</dbReference>
<feature type="binding site" evidence="5">
    <location>
        <position position="223"/>
    </location>
    <ligand>
        <name>(2E)-4-hydroxy-3-methylbut-2-enyl diphosphate</name>
        <dbReference type="ChEBI" id="CHEBI:128753"/>
    </ligand>
</feature>
<dbReference type="AlphaFoldDB" id="A0A517ZQH1"/>
<feature type="binding site" evidence="5">
    <location>
        <position position="12"/>
    </location>
    <ligand>
        <name>[4Fe-4S] cluster</name>
        <dbReference type="ChEBI" id="CHEBI:49883"/>
    </ligand>
</feature>
<keyword evidence="4 5" id="KW-0411">Iron-sulfur</keyword>
<feature type="binding site" evidence="5">
    <location>
        <position position="194"/>
    </location>
    <ligand>
        <name>[4Fe-4S] cluster</name>
        <dbReference type="ChEBI" id="CHEBI:49883"/>
    </ligand>
</feature>
<feature type="binding site" evidence="5">
    <location>
        <position position="164"/>
    </location>
    <ligand>
        <name>(2E)-4-hydroxy-3-methylbut-2-enyl diphosphate</name>
        <dbReference type="ChEBI" id="CHEBI:128753"/>
    </ligand>
</feature>
<dbReference type="Proteomes" id="UP000319383">
    <property type="component" value="Chromosome"/>
</dbReference>
<dbReference type="UniPathway" id="UPA00056">
    <property type="reaction ID" value="UER00097"/>
</dbReference>
<keyword evidence="5 6" id="KW-0560">Oxidoreductase</keyword>
<comment type="similarity">
    <text evidence="5">Belongs to the IspH family.</text>
</comment>
<comment type="catalytic activity">
    <reaction evidence="5">
        <text>dimethylallyl diphosphate + 2 oxidized [2Fe-2S]-[ferredoxin] + H2O = (2E)-4-hydroxy-3-methylbut-2-enyl diphosphate + 2 reduced [2Fe-2S]-[ferredoxin] + 2 H(+)</text>
        <dbReference type="Rhea" id="RHEA:24825"/>
        <dbReference type="Rhea" id="RHEA-COMP:10000"/>
        <dbReference type="Rhea" id="RHEA-COMP:10001"/>
        <dbReference type="ChEBI" id="CHEBI:15377"/>
        <dbReference type="ChEBI" id="CHEBI:15378"/>
        <dbReference type="ChEBI" id="CHEBI:33737"/>
        <dbReference type="ChEBI" id="CHEBI:33738"/>
        <dbReference type="ChEBI" id="CHEBI:57623"/>
        <dbReference type="ChEBI" id="CHEBI:128753"/>
        <dbReference type="EC" id="1.17.7.4"/>
    </reaction>
</comment>
<evidence type="ECO:0000256" key="3">
    <source>
        <dbReference type="ARBA" id="ARBA00023004"/>
    </source>
</evidence>
<feature type="binding site" evidence="5">
    <location>
        <position position="224"/>
    </location>
    <ligand>
        <name>isopentenyl diphosphate</name>
        <dbReference type="ChEBI" id="CHEBI:128769"/>
    </ligand>
</feature>
<keyword evidence="7" id="KW-1185">Reference proteome</keyword>
<evidence type="ECO:0000313" key="6">
    <source>
        <dbReference type="EMBL" id="QDU44742.1"/>
    </source>
</evidence>
<feature type="binding site" evidence="5">
    <location>
        <position position="266"/>
    </location>
    <ligand>
        <name>dimethylallyl diphosphate</name>
        <dbReference type="ChEBI" id="CHEBI:57623"/>
    </ligand>
</feature>
<dbReference type="EMBL" id="CP036276">
    <property type="protein sequence ID" value="QDU44742.1"/>
    <property type="molecule type" value="Genomic_DNA"/>
</dbReference>
<dbReference type="Gene3D" id="3.40.1010.20">
    <property type="entry name" value="4-hydroxy-3-methylbut-2-enyl diphosphate reductase, catalytic domain"/>
    <property type="match status" value="2"/>
</dbReference>
<protein>
    <recommendedName>
        <fullName evidence="5">4-hydroxy-3-methylbut-2-enyl diphosphate reductase</fullName>
        <shortName evidence="5">HMBPP reductase</shortName>
        <ecNumber evidence="5">1.17.7.4</ecNumber>
    </recommendedName>
</protein>
<dbReference type="UniPathway" id="UPA00059">
    <property type="reaction ID" value="UER00105"/>
</dbReference>
<feature type="binding site" evidence="5">
    <location>
        <position position="124"/>
    </location>
    <ligand>
        <name>(2E)-4-hydroxy-3-methylbut-2-enyl diphosphate</name>
        <dbReference type="ChEBI" id="CHEBI:128753"/>
    </ligand>
</feature>
<dbReference type="GO" id="GO:0050992">
    <property type="term" value="P:dimethylallyl diphosphate biosynthetic process"/>
    <property type="evidence" value="ECO:0007669"/>
    <property type="project" value="UniProtKB-UniRule"/>
</dbReference>
<name>A0A517ZQH1_9PLAN</name>
<dbReference type="RefSeq" id="WP_145377048.1">
    <property type="nucleotide sequence ID" value="NZ_CP036276.1"/>
</dbReference>
<feature type="binding site" evidence="5">
    <location>
        <position position="223"/>
    </location>
    <ligand>
        <name>dimethylallyl diphosphate</name>
        <dbReference type="ChEBI" id="CHEBI:57623"/>
    </ligand>
</feature>
<dbReference type="PANTHER" id="PTHR30426:SF0">
    <property type="entry name" value="4-HYDROXY-3-METHYLBUT-2-ENYL DIPHOSPHATE REDUCTASE"/>
    <property type="match status" value="1"/>
</dbReference>
<feature type="binding site" evidence="5">
    <location>
        <position position="222"/>
    </location>
    <ligand>
        <name>(2E)-4-hydroxy-3-methylbut-2-enyl diphosphate</name>
        <dbReference type="ChEBI" id="CHEBI:128753"/>
    </ligand>
</feature>
<dbReference type="GO" id="GO:0051539">
    <property type="term" value="F:4 iron, 4 sulfur cluster binding"/>
    <property type="evidence" value="ECO:0007669"/>
    <property type="project" value="UniProtKB-UniRule"/>
</dbReference>